<protein>
    <recommendedName>
        <fullName evidence="7">YjeF C-terminal domain-containing protein</fullName>
    </recommendedName>
</protein>
<dbReference type="EMBL" id="BMAR01000010">
    <property type="protein sequence ID" value="GFR45440.1"/>
    <property type="molecule type" value="Genomic_DNA"/>
</dbReference>
<proteinExistence type="predicted"/>
<evidence type="ECO:0000256" key="6">
    <source>
        <dbReference type="SAM" id="MobiDB-lite"/>
    </source>
</evidence>
<dbReference type="Pfam" id="PF01256">
    <property type="entry name" value="Carb_kinase"/>
    <property type="match status" value="1"/>
</dbReference>
<evidence type="ECO:0000256" key="2">
    <source>
        <dbReference type="ARBA" id="ARBA00022840"/>
    </source>
</evidence>
<keyword evidence="1" id="KW-0547">Nucleotide-binding</keyword>
<dbReference type="InterPro" id="IPR000631">
    <property type="entry name" value="CARKD"/>
</dbReference>
<dbReference type="InterPro" id="IPR017953">
    <property type="entry name" value="Carbohydrate_kinase_pred_CS"/>
</dbReference>
<feature type="non-terminal residue" evidence="8">
    <location>
        <position position="231"/>
    </location>
</feature>
<keyword evidence="9" id="KW-1185">Reference proteome</keyword>
<evidence type="ECO:0000256" key="5">
    <source>
        <dbReference type="ARBA" id="ARBA00023239"/>
    </source>
</evidence>
<evidence type="ECO:0000259" key="7">
    <source>
        <dbReference type="PROSITE" id="PS51383"/>
    </source>
</evidence>
<evidence type="ECO:0000256" key="1">
    <source>
        <dbReference type="ARBA" id="ARBA00022741"/>
    </source>
</evidence>
<evidence type="ECO:0000256" key="3">
    <source>
        <dbReference type="ARBA" id="ARBA00022857"/>
    </source>
</evidence>
<keyword evidence="4" id="KW-0520">NAD</keyword>
<keyword evidence="2" id="KW-0067">ATP-binding</keyword>
<dbReference type="PANTHER" id="PTHR12592:SF0">
    <property type="entry name" value="ATP-DEPENDENT (S)-NAD(P)H-HYDRATE DEHYDRATASE"/>
    <property type="match status" value="1"/>
</dbReference>
<dbReference type="GO" id="GO:0005524">
    <property type="term" value="F:ATP binding"/>
    <property type="evidence" value="ECO:0007669"/>
    <property type="project" value="UniProtKB-KW"/>
</dbReference>
<comment type="caution">
    <text evidence="8">The sequence shown here is derived from an EMBL/GenBank/DDBJ whole genome shotgun (WGS) entry which is preliminary data.</text>
</comment>
<dbReference type="PANTHER" id="PTHR12592">
    <property type="entry name" value="ATP-DEPENDENT (S)-NAD(P)H-HYDRATE DEHYDRATASE FAMILY MEMBER"/>
    <property type="match status" value="1"/>
</dbReference>
<keyword evidence="3" id="KW-0521">NADP</keyword>
<sequence length="231" mass="23866">SLVSGYRRCVLTPNVAELGRIAGAVGLQLPGGMGDHWLQHAPRVAEAFKGPVVLAKGGVDLICAAAAAAATDTDTNTDTSSSPASGTAVQQQQQPQPQRGQEGQVQGRLQQLQQHLQPAGEGMGAAAGTETHGSAEPQLLLRCSDPGSLRRCGGQGDVLAGTIAAFLCWAAKHQQQQQQQQRLQHQPQPQEQEQPASGSDPSQQQGQQHAPASSTAPAFSTAAAAADPLLD</sequence>
<dbReference type="PROSITE" id="PS51383">
    <property type="entry name" value="YJEF_C_3"/>
    <property type="match status" value="1"/>
</dbReference>
<feature type="domain" description="YjeF C-terminal" evidence="7">
    <location>
        <begin position="1"/>
        <end position="231"/>
    </location>
</feature>
<accession>A0AAD3HM65</accession>
<feature type="region of interest" description="Disordered" evidence="6">
    <location>
        <begin position="71"/>
        <end position="133"/>
    </location>
</feature>
<dbReference type="GO" id="GO:0110051">
    <property type="term" value="P:metabolite repair"/>
    <property type="evidence" value="ECO:0007669"/>
    <property type="project" value="TreeGrafter"/>
</dbReference>
<name>A0AAD3HM65_9CHLO</name>
<keyword evidence="5" id="KW-0456">Lyase</keyword>
<feature type="compositionally biased region" description="Low complexity" evidence="6">
    <location>
        <begin position="71"/>
        <end position="131"/>
    </location>
</feature>
<reference evidence="8 9" key="1">
    <citation type="journal article" date="2021" name="Sci. Rep.">
        <title>Genome sequencing of the multicellular alga Astrephomene provides insights into convergent evolution of germ-soma differentiation.</title>
        <authorList>
            <person name="Yamashita S."/>
            <person name="Yamamoto K."/>
            <person name="Matsuzaki R."/>
            <person name="Suzuki S."/>
            <person name="Yamaguchi H."/>
            <person name="Hirooka S."/>
            <person name="Minakuchi Y."/>
            <person name="Miyagishima S."/>
            <person name="Kawachi M."/>
            <person name="Toyoda A."/>
            <person name="Nozaki H."/>
        </authorList>
    </citation>
    <scope>NUCLEOTIDE SEQUENCE [LARGE SCALE GENOMIC DNA]</scope>
    <source>
        <strain evidence="8 9">NIES-4017</strain>
    </source>
</reference>
<dbReference type="GO" id="GO:0047453">
    <property type="term" value="F:ATP-dependent NAD(P)H-hydrate dehydratase activity"/>
    <property type="evidence" value="ECO:0007669"/>
    <property type="project" value="TreeGrafter"/>
</dbReference>
<dbReference type="InterPro" id="IPR029056">
    <property type="entry name" value="Ribokinase-like"/>
</dbReference>
<dbReference type="PROSITE" id="PS01050">
    <property type="entry name" value="YJEF_C_2"/>
    <property type="match status" value="1"/>
</dbReference>
<dbReference type="AlphaFoldDB" id="A0AAD3HM65"/>
<evidence type="ECO:0000313" key="9">
    <source>
        <dbReference type="Proteomes" id="UP001054857"/>
    </source>
</evidence>
<organism evidence="8 9">
    <name type="scientific">Astrephomene gubernaculifera</name>
    <dbReference type="NCBI Taxonomy" id="47775"/>
    <lineage>
        <taxon>Eukaryota</taxon>
        <taxon>Viridiplantae</taxon>
        <taxon>Chlorophyta</taxon>
        <taxon>core chlorophytes</taxon>
        <taxon>Chlorophyceae</taxon>
        <taxon>CS clade</taxon>
        <taxon>Chlamydomonadales</taxon>
        <taxon>Astrephomenaceae</taxon>
        <taxon>Astrephomene</taxon>
    </lineage>
</organism>
<evidence type="ECO:0000256" key="4">
    <source>
        <dbReference type="ARBA" id="ARBA00023027"/>
    </source>
</evidence>
<evidence type="ECO:0000313" key="8">
    <source>
        <dbReference type="EMBL" id="GFR45440.1"/>
    </source>
</evidence>
<feature type="region of interest" description="Disordered" evidence="6">
    <location>
        <begin position="178"/>
        <end position="231"/>
    </location>
</feature>
<dbReference type="Proteomes" id="UP001054857">
    <property type="component" value="Unassembled WGS sequence"/>
</dbReference>
<gene>
    <name evidence="8" type="ORF">Agub_g6836</name>
</gene>
<feature type="non-terminal residue" evidence="8">
    <location>
        <position position="1"/>
    </location>
</feature>
<dbReference type="Gene3D" id="3.40.1190.20">
    <property type="match status" value="2"/>
</dbReference>